<dbReference type="PANTHER" id="PTHR45333">
    <property type="entry name" value="MEMBRANE PROTEIN-RELATED"/>
    <property type="match status" value="1"/>
</dbReference>
<feature type="repeat" description="WD" evidence="1">
    <location>
        <begin position="304"/>
        <end position="338"/>
    </location>
</feature>
<dbReference type="AlphaFoldDB" id="A0A8S1X4Q9"/>
<organism evidence="2 3">
    <name type="scientific">Paramecium octaurelia</name>
    <dbReference type="NCBI Taxonomy" id="43137"/>
    <lineage>
        <taxon>Eukaryota</taxon>
        <taxon>Sar</taxon>
        <taxon>Alveolata</taxon>
        <taxon>Ciliophora</taxon>
        <taxon>Intramacronucleata</taxon>
        <taxon>Oligohymenophorea</taxon>
        <taxon>Peniculida</taxon>
        <taxon>Parameciidae</taxon>
        <taxon>Paramecium</taxon>
    </lineage>
</organism>
<dbReference type="PROSITE" id="PS00678">
    <property type="entry name" value="WD_REPEATS_1"/>
    <property type="match status" value="4"/>
</dbReference>
<dbReference type="OrthoDB" id="1367865at2759"/>
<name>A0A8S1X4Q9_PAROT</name>
<evidence type="ECO:0008006" key="4">
    <source>
        <dbReference type="Google" id="ProtNLM"/>
    </source>
</evidence>
<evidence type="ECO:0000313" key="3">
    <source>
        <dbReference type="Proteomes" id="UP000683925"/>
    </source>
</evidence>
<feature type="repeat" description="WD" evidence="1">
    <location>
        <begin position="216"/>
        <end position="257"/>
    </location>
</feature>
<gene>
    <name evidence="2" type="ORF">POCTA_138.1.T1100192</name>
</gene>
<dbReference type="CDD" id="cd00200">
    <property type="entry name" value="WD40"/>
    <property type="match status" value="2"/>
</dbReference>
<proteinExistence type="predicted"/>
<feature type="repeat" description="WD" evidence="1">
    <location>
        <begin position="381"/>
        <end position="422"/>
    </location>
</feature>
<dbReference type="OMA" id="AGSCAHI"/>
<dbReference type="Pfam" id="PF00400">
    <property type="entry name" value="WD40"/>
    <property type="match status" value="9"/>
</dbReference>
<dbReference type="Pfam" id="PF00805">
    <property type="entry name" value="Pentapeptide"/>
    <property type="match status" value="1"/>
</dbReference>
<dbReference type="PROSITE" id="PS50082">
    <property type="entry name" value="WD_REPEATS_2"/>
    <property type="match status" value="8"/>
</dbReference>
<dbReference type="PANTHER" id="PTHR45333:SF1">
    <property type="entry name" value="CHROMOSOME UNDETERMINED SCAFFOLD_625, WHOLE GENOME SHOTGUN SEQUENCE"/>
    <property type="match status" value="1"/>
</dbReference>
<feature type="repeat" description="WD" evidence="1">
    <location>
        <begin position="345"/>
        <end position="377"/>
    </location>
</feature>
<feature type="repeat" description="WD" evidence="1">
    <location>
        <begin position="465"/>
        <end position="506"/>
    </location>
</feature>
<feature type="repeat" description="WD" evidence="1">
    <location>
        <begin position="423"/>
        <end position="464"/>
    </location>
</feature>
<accession>A0A8S1X4Q9</accession>
<evidence type="ECO:0000256" key="1">
    <source>
        <dbReference type="PROSITE-ProRule" id="PRU00221"/>
    </source>
</evidence>
<comment type="caution">
    <text evidence="2">The sequence shown here is derived from an EMBL/GenBank/DDBJ whole genome shotgun (WGS) entry which is preliminary data.</text>
</comment>
<evidence type="ECO:0000313" key="2">
    <source>
        <dbReference type="EMBL" id="CAD8196067.1"/>
    </source>
</evidence>
<dbReference type="SMART" id="SM00320">
    <property type="entry name" value="WD40"/>
    <property type="match status" value="9"/>
</dbReference>
<sequence>MSQNQISDLLEMLQTFGDIDKQTFNFVTEILLQKKVSDSLKFLSKYSNQIDTNDDIFVQDDLQHFDKWWKLDALKKNIKKIISVLQKIDKHDFNKINYFANFDKENKDILITKISNQAKIINFFRFLVNLTRIDYRFIQSGSNSLHLLVEMKTDLRNQNFENIRIKNTSLIGANLVRCDLSGSEFDQVIISGMILNQAKLFNCKWRNLRINELNQLKGHHGSVNSISFSPDGKSFASCSDDKSIRLWEVRTGKIISMLEGENKVCSVFFSPNGTTIASCNGKFVSIWNLKKGKQILKLNGQEYVNCVCFSPDGTILASGSKDQSICLWDVKTGQLKAHLDCHFKSICFSPDGTTLASCSDLNSIRLWDVKTGQLIESYVAARSNYQEVWSVCFSPDCNKLASGCSDNSIYLWEFMTRQQIVNLRGHQGCVFSLCFSPNSNTLASGSLDKSIRLWDVKTRQQIVKFNGHSSGVLSVCFSPDGTILASGSKDQSICLWDVKTGQQKAEIAGQAIEAMSVSFQSNVTTIAPDSLDKYICIQGGKTSQQIAKFNAHLNGILQVCFSPDGTILASGSIDNSIRLWDVKTGQQKAKIDGHSEQVKSFCFSRDGTTLAFSIDDHSIRLWDVNTAIEILPQDNIFNGLISQFEMPLQSPSILQNGIYFYSNIDHVILRKCKNQILQAKGALILKGKFVTQQGFDLRYLFKSKGSFILENQIQQKKY</sequence>
<dbReference type="PROSITE" id="PS50294">
    <property type="entry name" value="WD_REPEATS_REGION"/>
    <property type="match status" value="7"/>
</dbReference>
<dbReference type="EMBL" id="CAJJDP010000110">
    <property type="protein sequence ID" value="CAD8196067.1"/>
    <property type="molecule type" value="Genomic_DNA"/>
</dbReference>
<dbReference type="InterPro" id="IPR019775">
    <property type="entry name" value="WD40_repeat_CS"/>
</dbReference>
<dbReference type="InterPro" id="IPR001646">
    <property type="entry name" value="5peptide_repeat"/>
</dbReference>
<keyword evidence="1" id="KW-0853">WD repeat</keyword>
<reference evidence="2" key="1">
    <citation type="submission" date="2021-01" db="EMBL/GenBank/DDBJ databases">
        <authorList>
            <consortium name="Genoscope - CEA"/>
            <person name="William W."/>
        </authorList>
    </citation>
    <scope>NUCLEOTIDE SEQUENCE</scope>
</reference>
<feature type="repeat" description="WD" evidence="1">
    <location>
        <begin position="549"/>
        <end position="590"/>
    </location>
</feature>
<feature type="repeat" description="WD" evidence="1">
    <location>
        <begin position="591"/>
        <end position="632"/>
    </location>
</feature>
<keyword evidence="3" id="KW-1185">Reference proteome</keyword>
<dbReference type="Proteomes" id="UP000683925">
    <property type="component" value="Unassembled WGS sequence"/>
</dbReference>
<protein>
    <recommendedName>
        <fullName evidence="4">WD-40 repeat protein</fullName>
    </recommendedName>
</protein>
<dbReference type="InterPro" id="IPR001680">
    <property type="entry name" value="WD40_rpt"/>
</dbReference>